<keyword evidence="2" id="KW-0808">Transferase</keyword>
<dbReference type="PANTHER" id="PTHR43861">
    <property type="entry name" value="TRANS-ACONITATE 2-METHYLTRANSFERASE-RELATED"/>
    <property type="match status" value="1"/>
</dbReference>
<dbReference type="InterPro" id="IPR029063">
    <property type="entry name" value="SAM-dependent_MTases_sf"/>
</dbReference>
<evidence type="ECO:0000313" key="5">
    <source>
        <dbReference type="Proteomes" id="UP000231195"/>
    </source>
</evidence>
<evidence type="ECO:0000256" key="1">
    <source>
        <dbReference type="ARBA" id="ARBA00022603"/>
    </source>
</evidence>
<dbReference type="Proteomes" id="UP000231195">
    <property type="component" value="Unassembled WGS sequence"/>
</dbReference>
<name>A0A2M7X524_UNCKA</name>
<evidence type="ECO:0000313" key="4">
    <source>
        <dbReference type="EMBL" id="PJA41111.1"/>
    </source>
</evidence>
<dbReference type="PANTHER" id="PTHR43861:SF1">
    <property type="entry name" value="TRANS-ACONITATE 2-METHYLTRANSFERASE"/>
    <property type="match status" value="1"/>
</dbReference>
<accession>A0A2M7X524</accession>
<dbReference type="EMBL" id="PFWZ01000030">
    <property type="protein sequence ID" value="PJA41111.1"/>
    <property type="molecule type" value="Genomic_DNA"/>
</dbReference>
<reference evidence="5" key="1">
    <citation type="submission" date="2017-09" db="EMBL/GenBank/DDBJ databases">
        <title>Depth-based differentiation of microbial function through sediment-hosted aquifers and enrichment of novel symbionts in the deep terrestrial subsurface.</title>
        <authorList>
            <person name="Probst A.J."/>
            <person name="Ladd B."/>
            <person name="Jarett J.K."/>
            <person name="Geller-Mcgrath D.E."/>
            <person name="Sieber C.M.K."/>
            <person name="Emerson J.B."/>
            <person name="Anantharaman K."/>
            <person name="Thomas B.C."/>
            <person name="Malmstrom R."/>
            <person name="Stieglmeier M."/>
            <person name="Klingl A."/>
            <person name="Woyke T."/>
            <person name="Ryan C.M."/>
            <person name="Banfield J.F."/>
        </authorList>
    </citation>
    <scope>NUCLEOTIDE SEQUENCE [LARGE SCALE GENOMIC DNA]</scope>
</reference>
<dbReference type="AlphaFoldDB" id="A0A2M7X524"/>
<dbReference type="GO" id="GO:0032259">
    <property type="term" value="P:methylation"/>
    <property type="evidence" value="ECO:0007669"/>
    <property type="project" value="UniProtKB-KW"/>
</dbReference>
<sequence length="248" mass="27933">MGARYMNKTDTQFWTKYFKVYDTLNEFIPYQDLIKDVVAAVDPQPGDVILDAGCGTGNVAIELSKRGADVIGFDNVPAALDRYKHKDPNAETIMGDLTAPLPFGDGQFDKVVCVNTLYTLDTKAQIGLAREMSRVVGWGGKVIVCNITNNISPLKLFVYGIWRSLDLEGFIKTIIHLFELFLPSLQILKYNLIISKKRNFHFYSISKLIQMFEEVGFETESEAYNLYGGQAAVCVFQKKYVKSKNPNI</sequence>
<keyword evidence="1" id="KW-0489">Methyltransferase</keyword>
<comment type="caution">
    <text evidence="4">The sequence shown here is derived from an EMBL/GenBank/DDBJ whole genome shotgun (WGS) entry which is preliminary data.</text>
</comment>
<dbReference type="InterPro" id="IPR041698">
    <property type="entry name" value="Methyltransf_25"/>
</dbReference>
<dbReference type="Pfam" id="PF13649">
    <property type="entry name" value="Methyltransf_25"/>
    <property type="match status" value="1"/>
</dbReference>
<dbReference type="GO" id="GO:0008168">
    <property type="term" value="F:methyltransferase activity"/>
    <property type="evidence" value="ECO:0007669"/>
    <property type="project" value="UniProtKB-KW"/>
</dbReference>
<dbReference type="SUPFAM" id="SSF53335">
    <property type="entry name" value="S-adenosyl-L-methionine-dependent methyltransferases"/>
    <property type="match status" value="1"/>
</dbReference>
<evidence type="ECO:0000256" key="2">
    <source>
        <dbReference type="ARBA" id="ARBA00022679"/>
    </source>
</evidence>
<dbReference type="CDD" id="cd02440">
    <property type="entry name" value="AdoMet_MTases"/>
    <property type="match status" value="1"/>
</dbReference>
<feature type="domain" description="Methyltransferase" evidence="3">
    <location>
        <begin position="49"/>
        <end position="140"/>
    </location>
</feature>
<organism evidence="4 5">
    <name type="scientific">candidate division WWE3 bacterium CG_4_9_14_3_um_filter_39_7</name>
    <dbReference type="NCBI Taxonomy" id="1975080"/>
    <lineage>
        <taxon>Bacteria</taxon>
        <taxon>Katanobacteria</taxon>
    </lineage>
</organism>
<gene>
    <name evidence="4" type="ORF">CO179_00610</name>
</gene>
<evidence type="ECO:0000259" key="3">
    <source>
        <dbReference type="Pfam" id="PF13649"/>
    </source>
</evidence>
<protein>
    <recommendedName>
        <fullName evidence="3">Methyltransferase domain-containing protein</fullName>
    </recommendedName>
</protein>
<proteinExistence type="predicted"/>
<dbReference type="Gene3D" id="3.40.50.150">
    <property type="entry name" value="Vaccinia Virus protein VP39"/>
    <property type="match status" value="1"/>
</dbReference>